<evidence type="ECO:0000256" key="2">
    <source>
        <dbReference type="ARBA" id="ARBA00000909"/>
    </source>
</evidence>
<comment type="function">
    <text evidence="14 19">Bifunctional enzyme that catalyzes the epimerization of the S- and R-forms of NAD(P)HX and the dehydration of the S-form of NAD(P)HX at the expense of ADP, which is converted to AMP. This allows the repair of both epimers of NAD(P)HX, a damaged form of NAD(P)H that is a result of enzymatic or heat-dependent hydration.</text>
</comment>
<dbReference type="InterPro" id="IPR004443">
    <property type="entry name" value="YjeF_N_dom"/>
</dbReference>
<dbReference type="Pfam" id="PF01256">
    <property type="entry name" value="Carb_kinase"/>
    <property type="match status" value="1"/>
</dbReference>
<dbReference type="InterPro" id="IPR029056">
    <property type="entry name" value="Ribokinase-like"/>
</dbReference>
<keyword evidence="22" id="KW-0808">Transferase</keyword>
<dbReference type="STRING" id="455.Ljam_0268"/>
<dbReference type="EMBL" id="LYOZ01000016">
    <property type="protein sequence ID" value="OCH98207.1"/>
    <property type="molecule type" value="Genomic_DNA"/>
</dbReference>
<comment type="similarity">
    <text evidence="17">Belongs to the NnrD/CARKD family.</text>
</comment>
<evidence type="ECO:0000256" key="4">
    <source>
        <dbReference type="ARBA" id="ARBA00009524"/>
    </source>
</evidence>
<name>A0A0W0UYR2_9GAMM</name>
<evidence type="ECO:0000256" key="9">
    <source>
        <dbReference type="ARBA" id="ARBA00022958"/>
    </source>
</evidence>
<dbReference type="PANTHER" id="PTHR12592">
    <property type="entry name" value="ATP-DEPENDENT (S)-NAD(P)H-HYDRATE DEHYDRATASE FAMILY MEMBER"/>
    <property type="match status" value="1"/>
</dbReference>
<keyword evidence="13" id="KW-0511">Multifunctional enzyme</keyword>
<evidence type="ECO:0000256" key="3">
    <source>
        <dbReference type="ARBA" id="ARBA00006001"/>
    </source>
</evidence>
<comment type="function">
    <text evidence="17">Catalyzes the dehydration of the S-form of NAD(P)HX at the expense of ADP, which is converted to AMP. Together with NAD(P)HX epimerase, which catalyzes the epimerization of the S- and R-forms, the enzyme allows the repair of both epimers of NAD(P)HX, a damaged form of NAD(P)H that is a result of enzymatic or heat-dependent hydration.</text>
</comment>
<comment type="cofactor">
    <cofactor evidence="17">
        <name>Mg(2+)</name>
        <dbReference type="ChEBI" id="CHEBI:18420"/>
    </cofactor>
</comment>
<evidence type="ECO:0000313" key="24">
    <source>
        <dbReference type="Proteomes" id="UP000054715"/>
    </source>
</evidence>
<keyword evidence="11 18" id="KW-0413">Isomerase</keyword>
<dbReference type="Pfam" id="PF03853">
    <property type="entry name" value="YjeF_N"/>
    <property type="match status" value="1"/>
</dbReference>
<keyword evidence="22" id="KW-0418">Kinase</keyword>
<dbReference type="Proteomes" id="UP000054715">
    <property type="component" value="Unassembled WGS sequence"/>
</dbReference>
<dbReference type="PATRIC" id="fig|455.5.peg.280"/>
<feature type="binding site" evidence="17">
    <location>
        <position position="321"/>
    </location>
    <ligand>
        <name>(6S)-NADPHX</name>
        <dbReference type="ChEBI" id="CHEBI:64076"/>
    </ligand>
</feature>
<dbReference type="SUPFAM" id="SSF64153">
    <property type="entry name" value="YjeF N-terminal domain-like"/>
    <property type="match status" value="1"/>
</dbReference>
<evidence type="ECO:0000256" key="13">
    <source>
        <dbReference type="ARBA" id="ARBA00023268"/>
    </source>
</evidence>
<evidence type="ECO:0000313" key="22">
    <source>
        <dbReference type="EMBL" id="KTD13010.1"/>
    </source>
</evidence>
<dbReference type="PANTHER" id="PTHR12592:SF0">
    <property type="entry name" value="ATP-DEPENDENT (S)-NAD(P)H-HYDRATE DEHYDRATASE"/>
    <property type="match status" value="1"/>
</dbReference>
<keyword evidence="12 17" id="KW-0456">Lyase</keyword>
<evidence type="ECO:0000256" key="15">
    <source>
        <dbReference type="ARBA" id="ARBA00048238"/>
    </source>
</evidence>
<feature type="binding site" evidence="18">
    <location>
        <position position="162"/>
    </location>
    <ligand>
        <name>K(+)</name>
        <dbReference type="ChEBI" id="CHEBI:29103"/>
    </ligand>
</feature>
<evidence type="ECO:0000256" key="12">
    <source>
        <dbReference type="ARBA" id="ARBA00023239"/>
    </source>
</evidence>
<evidence type="ECO:0000256" key="16">
    <source>
        <dbReference type="ARBA" id="ARBA00049209"/>
    </source>
</evidence>
<dbReference type="EMBL" id="LNYG01000004">
    <property type="protein sequence ID" value="KTD13010.1"/>
    <property type="molecule type" value="Genomic_DNA"/>
</dbReference>
<dbReference type="AlphaFoldDB" id="A0A0W0UYR2"/>
<evidence type="ECO:0000256" key="17">
    <source>
        <dbReference type="HAMAP-Rule" id="MF_01965"/>
    </source>
</evidence>
<keyword evidence="6 17" id="KW-0547">Nucleotide-binding</keyword>
<protein>
    <recommendedName>
        <fullName evidence="19">Bifunctional NAD(P)H-hydrate repair enzyme</fullName>
    </recommendedName>
    <alternativeName>
        <fullName evidence="19">Nicotinamide nucleotide repair protein</fullName>
    </alternativeName>
    <domain>
        <recommendedName>
            <fullName evidence="19">ADP-dependent (S)-NAD(P)H-hydrate dehydratase</fullName>
            <ecNumber evidence="19">4.2.1.136</ecNumber>
        </recommendedName>
        <alternativeName>
            <fullName evidence="19">ADP-dependent NAD(P)HX dehydratase</fullName>
        </alternativeName>
    </domain>
    <domain>
        <recommendedName>
            <fullName evidence="19">NAD(P)H-hydrate epimerase</fullName>
            <ecNumber evidence="19">5.1.99.6</ecNumber>
        </recommendedName>
    </domain>
</protein>
<dbReference type="SUPFAM" id="SSF53613">
    <property type="entry name" value="Ribokinase-like"/>
    <property type="match status" value="1"/>
</dbReference>
<feature type="binding site" evidence="18">
    <location>
        <position position="63"/>
    </location>
    <ligand>
        <name>K(+)</name>
        <dbReference type="ChEBI" id="CHEBI:29103"/>
    </ligand>
</feature>
<accession>A0A0W0UYR2</accession>
<keyword evidence="9 18" id="KW-0630">Potassium</keyword>
<organism evidence="22 24">
    <name type="scientific">Legionella jamestowniensis</name>
    <dbReference type="NCBI Taxonomy" id="455"/>
    <lineage>
        <taxon>Bacteria</taxon>
        <taxon>Pseudomonadati</taxon>
        <taxon>Pseudomonadota</taxon>
        <taxon>Gammaproteobacteria</taxon>
        <taxon>Legionellales</taxon>
        <taxon>Legionellaceae</taxon>
        <taxon>Legionella</taxon>
    </lineage>
</organism>
<feature type="binding site" evidence="18">
    <location>
        <position position="126"/>
    </location>
    <ligand>
        <name>K(+)</name>
        <dbReference type="ChEBI" id="CHEBI:29103"/>
    </ligand>
</feature>
<dbReference type="OrthoDB" id="9806925at2"/>
<comment type="catalytic activity">
    <reaction evidence="2 18 19">
        <text>(6R)-NADPHX = (6S)-NADPHX</text>
        <dbReference type="Rhea" id="RHEA:32227"/>
        <dbReference type="ChEBI" id="CHEBI:64076"/>
        <dbReference type="ChEBI" id="CHEBI:64077"/>
        <dbReference type="EC" id="5.1.99.6"/>
    </reaction>
</comment>
<comment type="catalytic activity">
    <reaction evidence="15 17 19">
        <text>(6S)-NADHX + ADP = AMP + phosphate + NADH + H(+)</text>
        <dbReference type="Rhea" id="RHEA:32223"/>
        <dbReference type="ChEBI" id="CHEBI:15378"/>
        <dbReference type="ChEBI" id="CHEBI:43474"/>
        <dbReference type="ChEBI" id="CHEBI:57945"/>
        <dbReference type="ChEBI" id="CHEBI:64074"/>
        <dbReference type="ChEBI" id="CHEBI:456215"/>
        <dbReference type="ChEBI" id="CHEBI:456216"/>
        <dbReference type="EC" id="4.2.1.136"/>
    </reaction>
</comment>
<dbReference type="Gene3D" id="3.40.1190.20">
    <property type="match status" value="1"/>
</dbReference>
<evidence type="ECO:0000256" key="14">
    <source>
        <dbReference type="ARBA" id="ARBA00025153"/>
    </source>
</evidence>
<dbReference type="GO" id="GO:0110051">
    <property type="term" value="P:metabolite repair"/>
    <property type="evidence" value="ECO:0007669"/>
    <property type="project" value="TreeGrafter"/>
</dbReference>
<sequence length="499" mass="52118">MATTKISLYQVKHIRSCEQSATTDLGLSEDELMARAGSSAFSALARLYPDIRNIAVFCGSGNNAGDGYILARLAHEQGYSVVIHQYKTIEDLPPAARHAALTAIAAGVPCQSLEDVIDSEVELIVDALLGIGVQGHVKDPLVAAITQINDSGLPVLAIDIPSGLDADTGAVLGTCVRATATITFIARKLGLFTLDGPDYCGKIICDSLGLDRLLSTIQSAVHVLDESLRNALLAPRLKNSHKGHYGHVLIIGGGQGMPGSVFLTASAALRVGAGVVTIATRPEHAGHVLPGLPEAMIYGIEEANELTSLISRATICVIGPGLGEDEWAHVLFTKALTSQLPMVIDASALRILASNHQHDDNWVLTPHPGEASSLLNCSTAEIQKNRLEAVNEIQRQYGGNVILKGVGTLIATDESETYLCAAGNPGMASAGMGDALNGLIAGLFAQGLSLTEAAKLGVWLHATAADAATLAKGERGLLASDLMPYIRQQVNVVSTSVNG</sequence>
<evidence type="ECO:0000313" key="23">
    <source>
        <dbReference type="EMBL" id="OCH98207.1"/>
    </source>
</evidence>
<keyword evidence="8 17" id="KW-0521">NADP</keyword>
<dbReference type="NCBIfam" id="TIGR00196">
    <property type="entry name" value="yjeF_cterm"/>
    <property type="match status" value="1"/>
</dbReference>
<evidence type="ECO:0000259" key="21">
    <source>
        <dbReference type="PROSITE" id="PS51385"/>
    </source>
</evidence>
<dbReference type="EC" id="4.2.1.136" evidence="19"/>
<proteinExistence type="inferred from homology"/>
<dbReference type="GO" id="GO:0046496">
    <property type="term" value="P:nicotinamide nucleotide metabolic process"/>
    <property type="evidence" value="ECO:0007669"/>
    <property type="project" value="UniProtKB-UniRule"/>
</dbReference>
<dbReference type="InterPro" id="IPR036652">
    <property type="entry name" value="YjeF_N_dom_sf"/>
</dbReference>
<keyword evidence="7 17" id="KW-0067">ATP-binding</keyword>
<comment type="cofactor">
    <cofactor evidence="18 19">
        <name>K(+)</name>
        <dbReference type="ChEBI" id="CHEBI:29103"/>
    </cofactor>
    <text evidence="18 19">Binds 1 potassium ion per subunit.</text>
</comment>
<feature type="binding site" evidence="17">
    <location>
        <position position="433"/>
    </location>
    <ligand>
        <name>AMP</name>
        <dbReference type="ChEBI" id="CHEBI:456215"/>
    </ligand>
</feature>
<feature type="binding site" evidence="17">
    <location>
        <position position="434"/>
    </location>
    <ligand>
        <name>(6S)-NADPHX</name>
        <dbReference type="ChEBI" id="CHEBI:64076"/>
    </ligand>
</feature>
<evidence type="ECO:0000256" key="11">
    <source>
        <dbReference type="ARBA" id="ARBA00023235"/>
    </source>
</evidence>
<keyword evidence="10 17" id="KW-0520">NAD</keyword>
<feature type="domain" description="YjeF N-terminal" evidence="21">
    <location>
        <begin position="14"/>
        <end position="216"/>
    </location>
</feature>
<dbReference type="HAMAP" id="MF_01966">
    <property type="entry name" value="NADHX_epimerase"/>
    <property type="match status" value="1"/>
</dbReference>
<feature type="binding site" evidence="17">
    <location>
        <begin position="404"/>
        <end position="408"/>
    </location>
    <ligand>
        <name>AMP</name>
        <dbReference type="ChEBI" id="CHEBI:456215"/>
    </ligand>
</feature>
<comment type="subunit">
    <text evidence="17">Homotetramer.</text>
</comment>
<dbReference type="GO" id="GO:0005524">
    <property type="term" value="F:ATP binding"/>
    <property type="evidence" value="ECO:0007669"/>
    <property type="project" value="UniProtKB-UniRule"/>
</dbReference>
<dbReference type="InterPro" id="IPR030677">
    <property type="entry name" value="Nnr"/>
</dbReference>
<dbReference type="EC" id="5.1.99.6" evidence="19"/>
<dbReference type="GO" id="GO:0016301">
    <property type="term" value="F:kinase activity"/>
    <property type="evidence" value="ECO:0007669"/>
    <property type="project" value="UniProtKB-KW"/>
</dbReference>
<feature type="binding site" evidence="17">
    <location>
        <position position="367"/>
    </location>
    <ligand>
        <name>(6S)-NADPHX</name>
        <dbReference type="ChEBI" id="CHEBI:64076"/>
    </ligand>
</feature>
<evidence type="ECO:0000256" key="18">
    <source>
        <dbReference type="HAMAP-Rule" id="MF_01966"/>
    </source>
</evidence>
<dbReference type="InterPro" id="IPR000631">
    <property type="entry name" value="CARKD"/>
</dbReference>
<evidence type="ECO:0000256" key="6">
    <source>
        <dbReference type="ARBA" id="ARBA00022741"/>
    </source>
</evidence>
<gene>
    <name evidence="22" type="primary">yjeF</name>
    <name evidence="17" type="synonym">nnrD</name>
    <name evidence="18" type="synonym">nnrE</name>
    <name evidence="23" type="ORF">A8135_11610</name>
    <name evidence="22" type="ORF">Ljam_0268</name>
</gene>
<comment type="caution">
    <text evidence="17">Lacks conserved residue(s) required for the propagation of feature annotation.</text>
</comment>
<evidence type="ECO:0000256" key="7">
    <source>
        <dbReference type="ARBA" id="ARBA00022840"/>
    </source>
</evidence>
<evidence type="ECO:0000313" key="25">
    <source>
        <dbReference type="Proteomes" id="UP000093336"/>
    </source>
</evidence>
<keyword evidence="5 18" id="KW-0479">Metal-binding</keyword>
<feature type="domain" description="YjeF C-terminal" evidence="20">
    <location>
        <begin position="225"/>
        <end position="493"/>
    </location>
</feature>
<dbReference type="CDD" id="cd01171">
    <property type="entry name" value="YXKO-related"/>
    <property type="match status" value="1"/>
</dbReference>
<dbReference type="HAMAP" id="MF_01965">
    <property type="entry name" value="NADHX_dehydratase"/>
    <property type="match status" value="1"/>
</dbReference>
<comment type="similarity">
    <text evidence="4 19">In the C-terminal section; belongs to the NnrD/CARKD family.</text>
</comment>
<dbReference type="PROSITE" id="PS51383">
    <property type="entry name" value="YJEF_C_3"/>
    <property type="match status" value="1"/>
</dbReference>
<comment type="catalytic activity">
    <reaction evidence="16 17 19">
        <text>(6S)-NADPHX + ADP = AMP + phosphate + NADPH + H(+)</text>
        <dbReference type="Rhea" id="RHEA:32235"/>
        <dbReference type="ChEBI" id="CHEBI:15378"/>
        <dbReference type="ChEBI" id="CHEBI:43474"/>
        <dbReference type="ChEBI" id="CHEBI:57783"/>
        <dbReference type="ChEBI" id="CHEBI:64076"/>
        <dbReference type="ChEBI" id="CHEBI:456215"/>
        <dbReference type="ChEBI" id="CHEBI:456216"/>
        <dbReference type="EC" id="4.2.1.136"/>
    </reaction>
</comment>
<evidence type="ECO:0000259" key="20">
    <source>
        <dbReference type="PROSITE" id="PS51383"/>
    </source>
</evidence>
<keyword evidence="25" id="KW-1185">Reference proteome</keyword>
<dbReference type="Proteomes" id="UP000093336">
    <property type="component" value="Unassembled WGS sequence"/>
</dbReference>
<dbReference type="RefSeq" id="WP_058448349.1">
    <property type="nucleotide sequence ID" value="NZ_CAAAJF010000014.1"/>
</dbReference>
<feature type="binding site" evidence="18">
    <location>
        <position position="159"/>
    </location>
    <ligand>
        <name>(6S)-NADPHX</name>
        <dbReference type="ChEBI" id="CHEBI:64076"/>
    </ligand>
</feature>
<reference evidence="23 25" key="2">
    <citation type="submission" date="2016-05" db="EMBL/GenBank/DDBJ databases">
        <authorList>
            <person name="Prochazka B."/>
            <person name="Indra A."/>
            <person name="Hasenberger P."/>
            <person name="Blaschitz M."/>
            <person name="Wagner L."/>
            <person name="Wewalka G."/>
            <person name="Sorschag S."/>
            <person name="Schmid D."/>
            <person name="Ruppitsch W."/>
        </authorList>
    </citation>
    <scope>NUCLEOTIDE SEQUENCE [LARGE SCALE GENOMIC DNA]</scope>
    <source>
        <strain evidence="23 25">974010_12</strain>
    </source>
</reference>
<evidence type="ECO:0000256" key="19">
    <source>
        <dbReference type="PIRNR" id="PIRNR017184"/>
    </source>
</evidence>
<comment type="catalytic activity">
    <reaction evidence="1 18 19">
        <text>(6R)-NADHX = (6S)-NADHX</text>
        <dbReference type="Rhea" id="RHEA:32215"/>
        <dbReference type="ChEBI" id="CHEBI:64074"/>
        <dbReference type="ChEBI" id="CHEBI:64075"/>
        <dbReference type="EC" id="5.1.99.6"/>
    </reaction>
</comment>
<evidence type="ECO:0000256" key="10">
    <source>
        <dbReference type="ARBA" id="ARBA00023027"/>
    </source>
</evidence>
<dbReference type="GO" id="GO:0046872">
    <property type="term" value="F:metal ion binding"/>
    <property type="evidence" value="ECO:0007669"/>
    <property type="project" value="UniProtKB-UniRule"/>
</dbReference>
<dbReference type="PROSITE" id="PS51385">
    <property type="entry name" value="YJEF_N"/>
    <property type="match status" value="1"/>
</dbReference>
<dbReference type="GO" id="GO:0052855">
    <property type="term" value="F:ADP-dependent NAD(P)H-hydrate dehydratase activity"/>
    <property type="evidence" value="ECO:0007669"/>
    <property type="project" value="UniProtKB-UniRule"/>
</dbReference>
<dbReference type="Gene3D" id="3.40.50.10260">
    <property type="entry name" value="YjeF N-terminal domain"/>
    <property type="match status" value="1"/>
</dbReference>
<evidence type="ECO:0000256" key="1">
    <source>
        <dbReference type="ARBA" id="ARBA00000013"/>
    </source>
</evidence>
<comment type="similarity">
    <text evidence="18">Belongs to the NnrE/AIBP family.</text>
</comment>
<dbReference type="NCBIfam" id="TIGR00197">
    <property type="entry name" value="yjeF_nterm"/>
    <property type="match status" value="1"/>
</dbReference>
<comment type="similarity">
    <text evidence="3 19">In the N-terminal section; belongs to the NnrE/AIBP family.</text>
</comment>
<evidence type="ECO:0000256" key="5">
    <source>
        <dbReference type="ARBA" id="ARBA00022723"/>
    </source>
</evidence>
<comment type="function">
    <text evidence="18">Catalyzes the epimerization of the S- and R-forms of NAD(P)HX, a damaged form of NAD(P)H that is a result of enzymatic or heat-dependent hydration. This is a prerequisite for the S-specific NAD(P)H-hydrate dehydratase to allow the repair of both epimers of NAD(P)HX.</text>
</comment>
<reference evidence="22 24" key="1">
    <citation type="submission" date="2015-11" db="EMBL/GenBank/DDBJ databases">
        <title>Genomic analysis of 38 Legionella species identifies large and diverse effector repertoires.</title>
        <authorList>
            <person name="Burstein D."/>
            <person name="Amaro F."/>
            <person name="Zusman T."/>
            <person name="Lifshitz Z."/>
            <person name="Cohen O."/>
            <person name="Gilbert J.A."/>
            <person name="Pupko T."/>
            <person name="Shuman H.A."/>
            <person name="Segal G."/>
        </authorList>
    </citation>
    <scope>NUCLEOTIDE SEQUENCE [LARGE SCALE GENOMIC DNA]</scope>
    <source>
        <strain evidence="22 24">JA-26-G1-E2</strain>
    </source>
</reference>
<comment type="caution">
    <text evidence="22">The sequence shown here is derived from an EMBL/GenBank/DDBJ whole genome shotgun (WGS) entry which is preliminary data.</text>
</comment>
<dbReference type="GO" id="GO:0052856">
    <property type="term" value="F:NAD(P)HX epimerase activity"/>
    <property type="evidence" value="ECO:0007669"/>
    <property type="project" value="UniProtKB-UniRule"/>
</dbReference>
<dbReference type="PIRSF" id="PIRSF017184">
    <property type="entry name" value="Nnr"/>
    <property type="match status" value="1"/>
</dbReference>
<evidence type="ECO:0000256" key="8">
    <source>
        <dbReference type="ARBA" id="ARBA00022857"/>
    </source>
</evidence>
<feature type="binding site" evidence="18">
    <location>
        <begin position="130"/>
        <end position="136"/>
    </location>
    <ligand>
        <name>(6S)-NADPHX</name>
        <dbReference type="ChEBI" id="CHEBI:64076"/>
    </ligand>
</feature>